<sequence>MLGFYFCVFSHCVFSSSLS</sequence>
<accession>A0A0E9P7D0</accession>
<reference evidence="1" key="2">
    <citation type="journal article" date="2015" name="Fish Shellfish Immunol.">
        <title>Early steps in the European eel (Anguilla anguilla)-Vibrio vulnificus interaction in the gills: Role of the RtxA13 toxin.</title>
        <authorList>
            <person name="Callol A."/>
            <person name="Pajuelo D."/>
            <person name="Ebbesson L."/>
            <person name="Teles M."/>
            <person name="MacKenzie S."/>
            <person name="Amaro C."/>
        </authorList>
    </citation>
    <scope>NUCLEOTIDE SEQUENCE</scope>
</reference>
<reference evidence="1" key="1">
    <citation type="submission" date="2014-11" db="EMBL/GenBank/DDBJ databases">
        <authorList>
            <person name="Amaro Gonzalez C."/>
        </authorList>
    </citation>
    <scope>NUCLEOTIDE SEQUENCE</scope>
</reference>
<name>A0A0E9P7D0_ANGAN</name>
<dbReference type="AlphaFoldDB" id="A0A0E9P7D0"/>
<evidence type="ECO:0000313" key="1">
    <source>
        <dbReference type="EMBL" id="JAG99742.1"/>
    </source>
</evidence>
<proteinExistence type="predicted"/>
<dbReference type="EMBL" id="GBXM01108834">
    <property type="protein sequence ID" value="JAG99742.1"/>
    <property type="molecule type" value="Transcribed_RNA"/>
</dbReference>
<protein>
    <submittedName>
        <fullName evidence="1">Uncharacterized protein</fullName>
    </submittedName>
</protein>
<organism evidence="1">
    <name type="scientific">Anguilla anguilla</name>
    <name type="common">European freshwater eel</name>
    <name type="synonym">Muraena anguilla</name>
    <dbReference type="NCBI Taxonomy" id="7936"/>
    <lineage>
        <taxon>Eukaryota</taxon>
        <taxon>Metazoa</taxon>
        <taxon>Chordata</taxon>
        <taxon>Craniata</taxon>
        <taxon>Vertebrata</taxon>
        <taxon>Euteleostomi</taxon>
        <taxon>Actinopterygii</taxon>
        <taxon>Neopterygii</taxon>
        <taxon>Teleostei</taxon>
        <taxon>Anguilliformes</taxon>
        <taxon>Anguillidae</taxon>
        <taxon>Anguilla</taxon>
    </lineage>
</organism>